<dbReference type="InterPro" id="IPR003593">
    <property type="entry name" value="AAA+_ATPase"/>
</dbReference>
<dbReference type="SUPFAM" id="SSF52540">
    <property type="entry name" value="P-loop containing nucleoside triphosphate hydrolases"/>
    <property type="match status" value="1"/>
</dbReference>
<proteinExistence type="predicted"/>
<dbReference type="RefSeq" id="WP_377253711.1">
    <property type="nucleotide sequence ID" value="NZ_JBHLUH010000047.1"/>
</dbReference>
<dbReference type="EMBL" id="JBHLUH010000047">
    <property type="protein sequence ID" value="MFC0530553.1"/>
    <property type="molecule type" value="Genomic_DNA"/>
</dbReference>
<dbReference type="Proteomes" id="UP001589867">
    <property type="component" value="Unassembled WGS sequence"/>
</dbReference>
<dbReference type="CDD" id="cd03293">
    <property type="entry name" value="ABC_NrtD_SsuB_transporters"/>
    <property type="match status" value="1"/>
</dbReference>
<evidence type="ECO:0000259" key="4">
    <source>
        <dbReference type="PROSITE" id="PS50893"/>
    </source>
</evidence>
<keyword evidence="1" id="KW-0813">Transport</keyword>
<dbReference type="GO" id="GO:0005524">
    <property type="term" value="F:ATP binding"/>
    <property type="evidence" value="ECO:0007669"/>
    <property type="project" value="UniProtKB-KW"/>
</dbReference>
<evidence type="ECO:0000256" key="3">
    <source>
        <dbReference type="ARBA" id="ARBA00022840"/>
    </source>
</evidence>
<dbReference type="InterPro" id="IPR017871">
    <property type="entry name" value="ABC_transporter-like_CS"/>
</dbReference>
<keyword evidence="6" id="KW-1185">Reference proteome</keyword>
<dbReference type="PROSITE" id="PS00211">
    <property type="entry name" value="ABC_TRANSPORTER_1"/>
    <property type="match status" value="1"/>
</dbReference>
<evidence type="ECO:0000313" key="6">
    <source>
        <dbReference type="Proteomes" id="UP001589867"/>
    </source>
</evidence>
<dbReference type="PANTHER" id="PTHR42788">
    <property type="entry name" value="TAURINE IMPORT ATP-BINDING PROTEIN-RELATED"/>
    <property type="match status" value="1"/>
</dbReference>
<comment type="caution">
    <text evidence="5">The sequence shown here is derived from an EMBL/GenBank/DDBJ whole genome shotgun (WGS) entry which is preliminary data.</text>
</comment>
<dbReference type="PANTHER" id="PTHR42788:SF13">
    <property type="entry name" value="ALIPHATIC SULFONATES IMPORT ATP-BINDING PROTEIN SSUB"/>
    <property type="match status" value="1"/>
</dbReference>
<evidence type="ECO:0000313" key="5">
    <source>
        <dbReference type="EMBL" id="MFC0530553.1"/>
    </source>
</evidence>
<dbReference type="Gene3D" id="3.40.50.300">
    <property type="entry name" value="P-loop containing nucleotide triphosphate hydrolases"/>
    <property type="match status" value="1"/>
</dbReference>
<organism evidence="5 6">
    <name type="scientific">Phytohabitans kaempferiae</name>
    <dbReference type="NCBI Taxonomy" id="1620943"/>
    <lineage>
        <taxon>Bacteria</taxon>
        <taxon>Bacillati</taxon>
        <taxon>Actinomycetota</taxon>
        <taxon>Actinomycetes</taxon>
        <taxon>Micromonosporales</taxon>
        <taxon>Micromonosporaceae</taxon>
    </lineage>
</organism>
<feature type="domain" description="ABC transporter" evidence="4">
    <location>
        <begin position="18"/>
        <end position="249"/>
    </location>
</feature>
<dbReference type="Pfam" id="PF00005">
    <property type="entry name" value="ABC_tran"/>
    <property type="match status" value="1"/>
</dbReference>
<dbReference type="InterPro" id="IPR050166">
    <property type="entry name" value="ABC_transporter_ATP-bind"/>
</dbReference>
<protein>
    <submittedName>
        <fullName evidence="5">ABC transporter ATP-binding protein</fullName>
    </submittedName>
</protein>
<reference evidence="5 6" key="1">
    <citation type="submission" date="2024-09" db="EMBL/GenBank/DDBJ databases">
        <authorList>
            <person name="Sun Q."/>
            <person name="Mori K."/>
        </authorList>
    </citation>
    <scope>NUCLEOTIDE SEQUENCE [LARGE SCALE GENOMIC DNA]</scope>
    <source>
        <strain evidence="5 6">TBRC 3947</strain>
    </source>
</reference>
<accession>A0ABV6M801</accession>
<keyword evidence="3 5" id="KW-0067">ATP-binding</keyword>
<evidence type="ECO:0000256" key="2">
    <source>
        <dbReference type="ARBA" id="ARBA00022741"/>
    </source>
</evidence>
<keyword evidence="2" id="KW-0547">Nucleotide-binding</keyword>
<sequence length="279" mass="30003">MTEQTASAAGDPAAEAAVAFSDVRVAFDTAGGSLPVLDGIDIDVADGEFVALVGPSGCGKSTLLNLVAGTVRGQQGQTSFRGRPVVGLNRDVSYMTQKDALLPWRTVLQNAALPLEIAGRSKRERHEAAVGVLDRVGLSAFLQYKPHQISGGMRSRLALAQALLSQASVLLMDEPFAALDALLRVRMQQLLADLREERGLTVLYVTHDLTEAIALADRIVVFSNRPASVREIRTVDIPRPRDVAATRALPVFNELYADLWGLLSKELDQAALPEKRPAT</sequence>
<evidence type="ECO:0000256" key="1">
    <source>
        <dbReference type="ARBA" id="ARBA00022448"/>
    </source>
</evidence>
<dbReference type="SMART" id="SM00382">
    <property type="entry name" value="AAA"/>
    <property type="match status" value="1"/>
</dbReference>
<dbReference type="InterPro" id="IPR003439">
    <property type="entry name" value="ABC_transporter-like_ATP-bd"/>
</dbReference>
<dbReference type="PROSITE" id="PS50893">
    <property type="entry name" value="ABC_TRANSPORTER_2"/>
    <property type="match status" value="1"/>
</dbReference>
<dbReference type="InterPro" id="IPR027417">
    <property type="entry name" value="P-loop_NTPase"/>
</dbReference>
<name>A0ABV6M801_9ACTN</name>
<gene>
    <name evidence="5" type="ORF">ACFFIA_23095</name>
</gene>